<dbReference type="OrthoDB" id="4508807at2759"/>
<evidence type="ECO:0000313" key="2">
    <source>
        <dbReference type="Proteomes" id="UP000248423"/>
    </source>
</evidence>
<proteinExistence type="predicted"/>
<keyword evidence="2" id="KW-1185">Reference proteome</keyword>
<reference evidence="1 2" key="1">
    <citation type="submission" date="2018-02" db="EMBL/GenBank/DDBJ databases">
        <title>The genomes of Aspergillus section Nigri reveals drivers in fungal speciation.</title>
        <authorList>
            <consortium name="DOE Joint Genome Institute"/>
            <person name="Vesth T.C."/>
            <person name="Nybo J."/>
            <person name="Theobald S."/>
            <person name="Brandl J."/>
            <person name="Frisvad J.C."/>
            <person name="Nielsen K.F."/>
            <person name="Lyhne E.K."/>
            <person name="Kogle M.E."/>
            <person name="Kuo A."/>
            <person name="Riley R."/>
            <person name="Clum A."/>
            <person name="Nolan M."/>
            <person name="Lipzen A."/>
            <person name="Salamov A."/>
            <person name="Henrissat B."/>
            <person name="Wiebenga A."/>
            <person name="De vries R.P."/>
            <person name="Grigoriev I.V."/>
            <person name="Mortensen U.H."/>
            <person name="Andersen M.R."/>
            <person name="Baker S.E."/>
        </authorList>
    </citation>
    <scope>NUCLEOTIDE SEQUENCE [LARGE SCALE GENOMIC DNA]</scope>
    <source>
        <strain evidence="1 2">CBS 121057</strain>
    </source>
</reference>
<name>A0A319E1M7_ASPSB</name>
<dbReference type="EMBL" id="KZ826374">
    <property type="protein sequence ID" value="PYI03956.1"/>
    <property type="molecule type" value="Genomic_DNA"/>
</dbReference>
<dbReference type="VEuPathDB" id="FungiDB:BO78DRAFT_471586"/>
<dbReference type="Proteomes" id="UP000248423">
    <property type="component" value="Unassembled WGS sequence"/>
</dbReference>
<accession>A0A319E1M7</accession>
<gene>
    <name evidence="1" type="ORF">BO78DRAFT_471586</name>
</gene>
<protein>
    <submittedName>
        <fullName evidence="1">Uncharacterized protein</fullName>
    </submittedName>
</protein>
<dbReference type="AlphaFoldDB" id="A0A319E1M7"/>
<organism evidence="1 2">
    <name type="scientific">Aspergillus sclerotiicarbonarius (strain CBS 121057 / IBT 28362)</name>
    <dbReference type="NCBI Taxonomy" id="1448318"/>
    <lineage>
        <taxon>Eukaryota</taxon>
        <taxon>Fungi</taxon>
        <taxon>Dikarya</taxon>
        <taxon>Ascomycota</taxon>
        <taxon>Pezizomycotina</taxon>
        <taxon>Eurotiomycetes</taxon>
        <taxon>Eurotiomycetidae</taxon>
        <taxon>Eurotiales</taxon>
        <taxon>Aspergillaceae</taxon>
        <taxon>Aspergillus</taxon>
        <taxon>Aspergillus subgen. Circumdati</taxon>
    </lineage>
</organism>
<evidence type="ECO:0000313" key="1">
    <source>
        <dbReference type="EMBL" id="PYI03956.1"/>
    </source>
</evidence>
<sequence>MGRSFDPVNLRNSRHGPLQDISTHVLHIGQTLAKCMEIRPGMETNWANKQLTKLDILLRCLDATDFRFWVDDRFRADKSHVEHLLEYIAEFAHDCLAAARAEGPVKNEWPVDEWDWESEGGSDVRSALEEMPRLQKDNPLAECNASALVEGERPRLQPKMEKLEEAIRALARKIQCMHPYWHR</sequence>